<name>A0A9W4UJ87_9PLEO</name>
<dbReference type="OrthoDB" id="3750626at2759"/>
<comment type="caution">
    <text evidence="2">The sequence shown here is derived from an EMBL/GenBank/DDBJ whole genome shotgun (WGS) entry which is preliminary data.</text>
</comment>
<sequence length="483" mass="55364">MAQIQDLPSELIHEIVSYFVVPHSTQGERDGAAVQTLVNLCRTSHVFYEIAQPALYTSVEISKPSGSPLRSLKSYMRTILQRPTLARYTRHLKIYDAVALRYIWSAMLEEDCSLEISALIGGHPGQVESKFIHDSYALEVLKRLPNLEHLYFVAEMQPLDKLMKMLVSEMHSQPSVLSRIKTFTLHKRYERGGLDLSAYIPLISLPTFKEFRTVNDVPDVPWGHPSVNYISKSELTLLWAMFNKTTWHELLTACSPLVSLVYRLPDFDRFNSEMIDIGHLICVTPRDFVKVISQTHCETLRTLTVSFFPLMRVTTGSIEQLADDEDGEHELENSYLTYPPFHDFKCLTSLTIEYDRLNKLEDLPSSLEFLNLEVCRFGNISRSRLTGLIDLSTSICPAIQSVKVSGPNWQTHKLELIVELAMLLETPTRFYTDGDYRRLYFTGTASHLKFVEYAPRYEYYSDSESGESSDMEDTMTQDSEDET</sequence>
<gene>
    <name evidence="2" type="ORF">PDIGIT_LOCUS9804</name>
</gene>
<keyword evidence="3" id="KW-1185">Reference proteome</keyword>
<dbReference type="AlphaFoldDB" id="A0A9W4UJ87"/>
<dbReference type="EMBL" id="CAOQHR010000006">
    <property type="protein sequence ID" value="CAI6336699.1"/>
    <property type="molecule type" value="Genomic_DNA"/>
</dbReference>
<evidence type="ECO:0000313" key="2">
    <source>
        <dbReference type="EMBL" id="CAI6336699.1"/>
    </source>
</evidence>
<proteinExistence type="predicted"/>
<feature type="compositionally biased region" description="Acidic residues" evidence="1">
    <location>
        <begin position="464"/>
        <end position="483"/>
    </location>
</feature>
<feature type="region of interest" description="Disordered" evidence="1">
    <location>
        <begin position="461"/>
        <end position="483"/>
    </location>
</feature>
<organism evidence="2 3">
    <name type="scientific">Periconia digitata</name>
    <dbReference type="NCBI Taxonomy" id="1303443"/>
    <lineage>
        <taxon>Eukaryota</taxon>
        <taxon>Fungi</taxon>
        <taxon>Dikarya</taxon>
        <taxon>Ascomycota</taxon>
        <taxon>Pezizomycotina</taxon>
        <taxon>Dothideomycetes</taxon>
        <taxon>Pleosporomycetidae</taxon>
        <taxon>Pleosporales</taxon>
        <taxon>Massarineae</taxon>
        <taxon>Periconiaceae</taxon>
        <taxon>Periconia</taxon>
    </lineage>
</organism>
<evidence type="ECO:0000256" key="1">
    <source>
        <dbReference type="SAM" id="MobiDB-lite"/>
    </source>
</evidence>
<reference evidence="2" key="1">
    <citation type="submission" date="2023-01" db="EMBL/GenBank/DDBJ databases">
        <authorList>
            <person name="Van Ghelder C."/>
            <person name="Rancurel C."/>
        </authorList>
    </citation>
    <scope>NUCLEOTIDE SEQUENCE</scope>
    <source>
        <strain evidence="2">CNCM I-4278</strain>
    </source>
</reference>
<evidence type="ECO:0000313" key="3">
    <source>
        <dbReference type="Proteomes" id="UP001152607"/>
    </source>
</evidence>
<protein>
    <submittedName>
        <fullName evidence="2">Uncharacterized protein</fullName>
    </submittedName>
</protein>
<accession>A0A9W4UJ87</accession>
<dbReference type="Proteomes" id="UP001152607">
    <property type="component" value="Unassembled WGS sequence"/>
</dbReference>